<dbReference type="EMBL" id="VFIP01000015">
    <property type="protein sequence ID" value="TWR95309.1"/>
    <property type="molecule type" value="Genomic_DNA"/>
</dbReference>
<accession>A0A5C5PXZ1</accession>
<protein>
    <submittedName>
        <fullName evidence="14">Protease SohB</fullName>
        <ecNumber evidence="14">3.4.21.-</ecNumber>
    </submittedName>
</protein>
<evidence type="ECO:0000313" key="13">
    <source>
        <dbReference type="EMBL" id="TWR88176.1"/>
    </source>
</evidence>
<dbReference type="GO" id="GO:0006508">
    <property type="term" value="P:proteolysis"/>
    <property type="evidence" value="ECO:0007669"/>
    <property type="project" value="UniProtKB-KW"/>
</dbReference>
<keyword evidence="3" id="KW-1003">Cell membrane</keyword>
<evidence type="ECO:0000313" key="14">
    <source>
        <dbReference type="EMBL" id="TWR95309.1"/>
    </source>
</evidence>
<dbReference type="RefSeq" id="WP_146386204.1">
    <property type="nucleotide sequence ID" value="NZ_CP142033.1"/>
</dbReference>
<evidence type="ECO:0000256" key="10">
    <source>
        <dbReference type="SAM" id="Phobius"/>
    </source>
</evidence>
<evidence type="ECO:0000313" key="16">
    <source>
        <dbReference type="Proteomes" id="UP000318428"/>
    </source>
</evidence>
<dbReference type="GO" id="GO:0005886">
    <property type="term" value="C:plasma membrane"/>
    <property type="evidence" value="ECO:0007669"/>
    <property type="project" value="UniProtKB-SubCell"/>
</dbReference>
<evidence type="ECO:0000256" key="9">
    <source>
        <dbReference type="ARBA" id="ARBA00023136"/>
    </source>
</evidence>
<evidence type="ECO:0000256" key="7">
    <source>
        <dbReference type="ARBA" id="ARBA00022825"/>
    </source>
</evidence>
<dbReference type="Pfam" id="PF08496">
    <property type="entry name" value="Peptidase_S49_N"/>
    <property type="match status" value="1"/>
</dbReference>
<reference evidence="15 16" key="1">
    <citation type="submission" date="2019-06" db="EMBL/GenBank/DDBJ databases">
        <title>Pseudomonas bimorpha sp. nov. isolated from bovine raw milk and skim milk concentrate.</title>
        <authorList>
            <person name="Hofmann K."/>
            <person name="Huptas C."/>
            <person name="Doll E."/>
            <person name="Scherer S."/>
            <person name="Wenning M."/>
        </authorList>
    </citation>
    <scope>NUCLEOTIDE SEQUENCE [LARGE SCALE GENOMIC DNA]</scope>
    <source>
        <strain evidence="13 16">DSM 108989</strain>
        <strain evidence="14 15">DSM 108990</strain>
    </source>
</reference>
<keyword evidence="4 14" id="KW-0645">Protease</keyword>
<keyword evidence="16" id="KW-1185">Reference proteome</keyword>
<evidence type="ECO:0000256" key="6">
    <source>
        <dbReference type="ARBA" id="ARBA00022801"/>
    </source>
</evidence>
<evidence type="ECO:0000256" key="1">
    <source>
        <dbReference type="ARBA" id="ARBA00004236"/>
    </source>
</evidence>
<dbReference type="EC" id="3.4.21.-" evidence="14"/>
<dbReference type="Gene3D" id="6.20.330.10">
    <property type="match status" value="1"/>
</dbReference>
<comment type="caution">
    <text evidence="14">The sequence shown here is derived from an EMBL/GenBank/DDBJ whole genome shotgun (WGS) entry which is preliminary data.</text>
</comment>
<evidence type="ECO:0000256" key="5">
    <source>
        <dbReference type="ARBA" id="ARBA00022692"/>
    </source>
</evidence>
<dbReference type="AlphaFoldDB" id="A0A5C5PXZ1"/>
<dbReference type="PANTHER" id="PTHR42987">
    <property type="entry name" value="PEPTIDASE S49"/>
    <property type="match status" value="1"/>
</dbReference>
<evidence type="ECO:0000256" key="3">
    <source>
        <dbReference type="ARBA" id="ARBA00022475"/>
    </source>
</evidence>
<keyword evidence="7" id="KW-0720">Serine protease</keyword>
<comment type="subcellular location">
    <subcellularLocation>
        <location evidence="1">Cell membrane</location>
    </subcellularLocation>
</comment>
<evidence type="ECO:0000313" key="15">
    <source>
        <dbReference type="Proteomes" id="UP000317901"/>
    </source>
</evidence>
<dbReference type="Pfam" id="PF01343">
    <property type="entry name" value="Peptidase_S49"/>
    <property type="match status" value="1"/>
</dbReference>
<gene>
    <name evidence="14" type="primary">sohB</name>
    <name evidence="14" type="ORF">FJD37_09905</name>
    <name evidence="13" type="ORF">FJD38_15880</name>
</gene>
<evidence type="ECO:0000256" key="2">
    <source>
        <dbReference type="ARBA" id="ARBA00008683"/>
    </source>
</evidence>
<dbReference type="PANTHER" id="PTHR42987:SF4">
    <property type="entry name" value="PROTEASE SOHB-RELATED"/>
    <property type="match status" value="1"/>
</dbReference>
<name>A0A5C5PXZ1_9PSED</name>
<dbReference type="Gene3D" id="3.90.226.10">
    <property type="entry name" value="2-enoyl-CoA Hydratase, Chain A, domain 1"/>
    <property type="match status" value="1"/>
</dbReference>
<comment type="similarity">
    <text evidence="2">Belongs to the peptidase S49 family.</text>
</comment>
<keyword evidence="8 10" id="KW-1133">Transmembrane helix</keyword>
<dbReference type="OrthoDB" id="5614232at2"/>
<evidence type="ECO:0000256" key="4">
    <source>
        <dbReference type="ARBA" id="ARBA00022670"/>
    </source>
</evidence>
<organism evidence="14 15">
    <name type="scientific">Pseudomonas saxonica</name>
    <dbReference type="NCBI Taxonomy" id="2600598"/>
    <lineage>
        <taxon>Bacteria</taxon>
        <taxon>Pseudomonadati</taxon>
        <taxon>Pseudomonadota</taxon>
        <taxon>Gammaproteobacteria</taxon>
        <taxon>Pseudomonadales</taxon>
        <taxon>Pseudomonadaceae</taxon>
        <taxon>Pseudomonas</taxon>
    </lineage>
</organism>
<dbReference type="InterPro" id="IPR013703">
    <property type="entry name" value="Peptidase_S49_N_proteobac"/>
</dbReference>
<evidence type="ECO:0000259" key="12">
    <source>
        <dbReference type="Pfam" id="PF08496"/>
    </source>
</evidence>
<sequence length="338" mass="37704">MEFLADYASFLAKTVTLVIAIVVVLVTVAALRGRGRRTTGQLQVNKMNEFYKGLRDKLEQTLLSKAQLKSLHKQQAKTDKKLKKQPEDKPRVFVLDFDGDIKASATESLRHEITALLTLATPADEVVLRLESGGGMVHSYGLASSQLARIRQAGIPLTICIDKVAASGGYMMACIGQKIISAPFAILGSIGVVAQLPNVHRLLKKHDIDYEVLTAGEYKRTLTVFGENTEKGREKFQQDLDITHQLFKNFVAKYRPQLAIDEVATGEVWLGVAAVEKQLVDELKTSDEYLSERAKNAHLYHVHYAQRKSLQERVGLAASTSAEHVIDSVWRRLTQRFF</sequence>
<feature type="domain" description="Peptidase S49" evidence="11">
    <location>
        <begin position="150"/>
        <end position="298"/>
    </location>
</feature>
<dbReference type="GO" id="GO:0004252">
    <property type="term" value="F:serine-type endopeptidase activity"/>
    <property type="evidence" value="ECO:0007669"/>
    <property type="project" value="InterPro"/>
</dbReference>
<dbReference type="InterPro" id="IPR029045">
    <property type="entry name" value="ClpP/crotonase-like_dom_sf"/>
</dbReference>
<dbReference type="InterPro" id="IPR002142">
    <property type="entry name" value="Peptidase_S49"/>
</dbReference>
<dbReference type="Proteomes" id="UP000317901">
    <property type="component" value="Unassembled WGS sequence"/>
</dbReference>
<evidence type="ECO:0000259" key="11">
    <source>
        <dbReference type="Pfam" id="PF01343"/>
    </source>
</evidence>
<keyword evidence="5 10" id="KW-0812">Transmembrane</keyword>
<feature type="transmembrane region" description="Helical" evidence="10">
    <location>
        <begin position="12"/>
        <end position="31"/>
    </location>
</feature>
<evidence type="ECO:0000256" key="8">
    <source>
        <dbReference type="ARBA" id="ARBA00022989"/>
    </source>
</evidence>
<dbReference type="NCBIfam" id="NF008745">
    <property type="entry name" value="PRK11778.1"/>
    <property type="match status" value="1"/>
</dbReference>
<keyword evidence="9 10" id="KW-0472">Membrane</keyword>
<dbReference type="SUPFAM" id="SSF52096">
    <property type="entry name" value="ClpP/crotonase"/>
    <property type="match status" value="1"/>
</dbReference>
<proteinExistence type="inferred from homology"/>
<keyword evidence="6 14" id="KW-0378">Hydrolase</keyword>
<feature type="domain" description="Peptidase S49 N-terminal proteobacteria" evidence="12">
    <location>
        <begin position="2"/>
        <end position="147"/>
    </location>
</feature>
<dbReference type="InterPro" id="IPR047272">
    <property type="entry name" value="S49_SppA_C"/>
</dbReference>
<dbReference type="EMBL" id="VFIO01000006">
    <property type="protein sequence ID" value="TWR88176.1"/>
    <property type="molecule type" value="Genomic_DNA"/>
</dbReference>
<dbReference type="Proteomes" id="UP000318428">
    <property type="component" value="Unassembled WGS sequence"/>
</dbReference>
<dbReference type="CDD" id="cd07023">
    <property type="entry name" value="S49_Sppa_N_C"/>
    <property type="match status" value="1"/>
</dbReference>